<dbReference type="InterPro" id="IPR000757">
    <property type="entry name" value="Beta-glucanase-like"/>
</dbReference>
<evidence type="ECO:0000256" key="1">
    <source>
        <dbReference type="ARBA" id="ARBA00006865"/>
    </source>
</evidence>
<dbReference type="GO" id="GO:0005975">
    <property type="term" value="P:carbohydrate metabolic process"/>
    <property type="evidence" value="ECO:0007669"/>
    <property type="project" value="InterPro"/>
</dbReference>
<name>A0A3E3E4V8_9FIRM</name>
<reference evidence="3 4" key="1">
    <citation type="submission" date="2018-08" db="EMBL/GenBank/DDBJ databases">
        <title>A genome reference for cultivated species of the human gut microbiota.</title>
        <authorList>
            <person name="Zou Y."/>
            <person name="Xue W."/>
            <person name="Luo G."/>
        </authorList>
    </citation>
    <scope>NUCLEOTIDE SEQUENCE [LARGE SCALE GENOMIC DNA]</scope>
    <source>
        <strain evidence="3 4">OM06-4</strain>
    </source>
</reference>
<comment type="caution">
    <text evidence="3">The sequence shown here is derived from an EMBL/GenBank/DDBJ whole genome shotgun (WGS) entry which is preliminary data.</text>
</comment>
<organism evidence="3 4">
    <name type="scientific">Thomasclavelia ramosa</name>
    <dbReference type="NCBI Taxonomy" id="1547"/>
    <lineage>
        <taxon>Bacteria</taxon>
        <taxon>Bacillati</taxon>
        <taxon>Bacillota</taxon>
        <taxon>Erysipelotrichia</taxon>
        <taxon>Erysipelotrichales</taxon>
        <taxon>Coprobacillaceae</taxon>
        <taxon>Thomasclavelia</taxon>
    </lineage>
</organism>
<evidence type="ECO:0000313" key="3">
    <source>
        <dbReference type="EMBL" id="RGD76230.1"/>
    </source>
</evidence>
<dbReference type="Gene3D" id="2.60.120.200">
    <property type="match status" value="1"/>
</dbReference>
<comment type="similarity">
    <text evidence="1">Belongs to the glycosyl hydrolase 16 family.</text>
</comment>
<dbReference type="InterPro" id="IPR013320">
    <property type="entry name" value="ConA-like_dom_sf"/>
</dbReference>
<protein>
    <submittedName>
        <fullName evidence="3">Glycoside hydrolase family 16 protein</fullName>
    </submittedName>
</protein>
<dbReference type="Proteomes" id="UP000261032">
    <property type="component" value="Unassembled WGS sequence"/>
</dbReference>
<sequence>MGQFTYSTTSVAAQNIEESVTELNLVNNGDFETPNENLKKKPIWELNANKNNEKVEDKALVAKISGNSFGHISPGTTDAAILQKIATTPGKTYILKAKIKVTANNGLQPAGVYLTTYSTDATEKKENVITEIDYTGKNYSSFVEQSFEFKAATKYSYIGIIKRNNTEKSANIFQTSISIDDVQVVEKDNNYVTQWEESFSGDELNQDVWGYELGSIRGNEQQHYVNSKDNVALKDGNLILKITDRKDQYKNPRGGKSARDVVYNSGSVRTHGKKEFLYGRIEMRAKLPKGKGAFPAFWTLGSDFILDGDINKAQGYGWPACGEIDIMEMIGAPTSQREAQEKKEGNQSNKIVYGTPHFY</sequence>
<feature type="domain" description="GH16" evidence="2">
    <location>
        <begin position="185"/>
        <end position="359"/>
    </location>
</feature>
<evidence type="ECO:0000313" key="4">
    <source>
        <dbReference type="Proteomes" id="UP000261032"/>
    </source>
</evidence>
<dbReference type="AlphaFoldDB" id="A0A3E3E4V8"/>
<dbReference type="CDD" id="cd08023">
    <property type="entry name" value="GH16_laminarinase_like"/>
    <property type="match status" value="1"/>
</dbReference>
<dbReference type="EMBL" id="QUSL01000078">
    <property type="protein sequence ID" value="RGD76230.1"/>
    <property type="molecule type" value="Genomic_DNA"/>
</dbReference>
<accession>A0A3E3E4V8</accession>
<feature type="non-terminal residue" evidence="3">
    <location>
        <position position="359"/>
    </location>
</feature>
<dbReference type="PROSITE" id="PS51762">
    <property type="entry name" value="GH16_2"/>
    <property type="match status" value="1"/>
</dbReference>
<dbReference type="PANTHER" id="PTHR10963:SF55">
    <property type="entry name" value="GLYCOSIDE HYDROLASE FAMILY 16 PROTEIN"/>
    <property type="match status" value="1"/>
</dbReference>
<keyword evidence="3" id="KW-0378">Hydrolase</keyword>
<dbReference type="SUPFAM" id="SSF49899">
    <property type="entry name" value="Concanavalin A-like lectins/glucanases"/>
    <property type="match status" value="1"/>
</dbReference>
<dbReference type="Gene3D" id="2.60.120.260">
    <property type="entry name" value="Galactose-binding domain-like"/>
    <property type="match status" value="1"/>
</dbReference>
<dbReference type="PANTHER" id="PTHR10963">
    <property type="entry name" value="GLYCOSYL HYDROLASE-RELATED"/>
    <property type="match status" value="1"/>
</dbReference>
<dbReference type="GO" id="GO:0004553">
    <property type="term" value="F:hydrolase activity, hydrolyzing O-glycosyl compounds"/>
    <property type="evidence" value="ECO:0007669"/>
    <property type="project" value="InterPro"/>
</dbReference>
<proteinExistence type="inferred from homology"/>
<dbReference type="Pfam" id="PF00722">
    <property type="entry name" value="Glyco_hydro_16"/>
    <property type="match status" value="1"/>
</dbReference>
<evidence type="ECO:0000259" key="2">
    <source>
        <dbReference type="PROSITE" id="PS51762"/>
    </source>
</evidence>
<dbReference type="InterPro" id="IPR050546">
    <property type="entry name" value="Glycosyl_Hydrlase_16"/>
</dbReference>
<gene>
    <name evidence="3" type="ORF">DXB93_18955</name>
</gene>